<reference evidence="2" key="1">
    <citation type="journal article" date="2020" name="mSystems">
        <title>Genome- and Community-Level Interaction Insights into Carbon Utilization and Element Cycling Functions of Hydrothermarchaeota in Hydrothermal Sediment.</title>
        <authorList>
            <person name="Zhou Z."/>
            <person name="Liu Y."/>
            <person name="Xu W."/>
            <person name="Pan J."/>
            <person name="Luo Z.H."/>
            <person name="Li M."/>
        </authorList>
    </citation>
    <scope>NUCLEOTIDE SEQUENCE [LARGE SCALE GENOMIC DNA]</scope>
    <source>
        <strain evidence="3">SpSt-10</strain>
        <strain evidence="2">SpSt-62</strain>
        <strain evidence="1">SpSt-97</strain>
    </source>
</reference>
<name>A0A7C4S6Y6_9EURY</name>
<accession>A0A7C4S6Y6</accession>
<dbReference type="CDD" id="cd17510">
    <property type="entry name" value="T3SC_YbjN-like_2"/>
    <property type="match status" value="1"/>
</dbReference>
<dbReference type="EMBL" id="DTPI01000033">
    <property type="protein sequence ID" value="HGE66954.1"/>
    <property type="molecule type" value="Genomic_DNA"/>
</dbReference>
<evidence type="ECO:0000313" key="1">
    <source>
        <dbReference type="EMBL" id="HGE66954.1"/>
    </source>
</evidence>
<dbReference type="EMBL" id="DRUC01000103">
    <property type="protein sequence ID" value="HHF48845.1"/>
    <property type="molecule type" value="Genomic_DNA"/>
</dbReference>
<evidence type="ECO:0000313" key="3">
    <source>
        <dbReference type="EMBL" id="HHF48845.1"/>
    </source>
</evidence>
<dbReference type="InterPro" id="IPR018747">
    <property type="entry name" value="DUF2299"/>
</dbReference>
<gene>
    <name evidence="3" type="ORF">ENL48_06955</name>
    <name evidence="2" type="ORF">ENT89_00980</name>
    <name evidence="1" type="ORF">ENX77_07580</name>
</gene>
<evidence type="ECO:0000313" key="2">
    <source>
        <dbReference type="EMBL" id="HGU58792.1"/>
    </source>
</evidence>
<organism evidence="2">
    <name type="scientific">Geoglobus ahangari</name>
    <dbReference type="NCBI Taxonomy" id="113653"/>
    <lineage>
        <taxon>Archaea</taxon>
        <taxon>Methanobacteriati</taxon>
        <taxon>Methanobacteriota</taxon>
        <taxon>Archaeoglobi</taxon>
        <taxon>Archaeoglobales</taxon>
        <taxon>Archaeoglobaceae</taxon>
        <taxon>Geoglobus</taxon>
    </lineage>
</organism>
<protein>
    <submittedName>
        <fullName evidence="2">DUF2299 domain-containing protein</fullName>
    </submittedName>
</protein>
<comment type="caution">
    <text evidence="2">The sequence shown here is derived from an EMBL/GenBank/DDBJ whole genome shotgun (WGS) entry which is preliminary data.</text>
</comment>
<proteinExistence type="predicted"/>
<dbReference type="EMBL" id="DTAK01000006">
    <property type="protein sequence ID" value="HGU58792.1"/>
    <property type="molecule type" value="Genomic_DNA"/>
</dbReference>
<sequence length="164" mass="19834">MFMTDFVVRVMRDKIREWLMRDGIFKKEVQDDKAEFHFVTEVPPVSSQFIDVIYPKNTDLILVASGLKLSDEHYKAVMSLSERERDKFMWEIRFGLLFLPTEFQIIPDARNPQLFQFTRKLYIENLTRQGLMDAIAEVHKCKLYIIWKLRERFSDRKLDEIMYR</sequence>
<dbReference type="AlphaFoldDB" id="A0A7C4S6Y6"/>
<dbReference type="Pfam" id="PF10061">
    <property type="entry name" value="DUF2299"/>
    <property type="match status" value="1"/>
</dbReference>
<dbReference type="Gene3D" id="3.30.1460.10">
    <property type="match status" value="1"/>
</dbReference>